<dbReference type="Pfam" id="PF13385">
    <property type="entry name" value="Laminin_G_3"/>
    <property type="match status" value="2"/>
</dbReference>
<accession>A0A1U9NMH3</accession>
<dbReference type="STRING" id="1936003.STSP2_02111"/>
<dbReference type="RefSeq" id="WP_146662334.1">
    <property type="nucleotide sequence ID" value="NZ_CP019791.1"/>
</dbReference>
<dbReference type="Proteomes" id="UP000189674">
    <property type="component" value="Chromosome"/>
</dbReference>
<proteinExistence type="predicted"/>
<dbReference type="SUPFAM" id="SSF49899">
    <property type="entry name" value="Concanavalin A-like lectins/glucanases"/>
    <property type="match status" value="2"/>
</dbReference>
<dbReference type="InterPro" id="IPR006558">
    <property type="entry name" value="LamG-like"/>
</dbReference>
<feature type="signal peptide" evidence="3">
    <location>
        <begin position="1"/>
        <end position="22"/>
    </location>
</feature>
<name>A0A1U9NMH3_9BACT</name>
<feature type="chain" id="PRO_5012279003" description="LamG-like jellyroll fold domain-containing protein" evidence="3">
    <location>
        <begin position="23"/>
        <end position="732"/>
    </location>
</feature>
<protein>
    <recommendedName>
        <fullName evidence="4">LamG-like jellyroll fold domain-containing protein</fullName>
    </recommendedName>
</protein>
<keyword evidence="2" id="KW-1015">Disulfide bond</keyword>
<dbReference type="EMBL" id="CP019791">
    <property type="protein sequence ID" value="AQT68934.1"/>
    <property type="molecule type" value="Genomic_DNA"/>
</dbReference>
<keyword evidence="1 3" id="KW-0732">Signal</keyword>
<dbReference type="InterPro" id="IPR013320">
    <property type="entry name" value="ConA-like_dom_sf"/>
</dbReference>
<dbReference type="OrthoDB" id="292888at2"/>
<evidence type="ECO:0000256" key="1">
    <source>
        <dbReference type="ARBA" id="ARBA00022729"/>
    </source>
</evidence>
<sequence length="732" mass="78867" precursor="true">MKYCKMLTLIAVALLMSVNVHAATTIAHWSMDYTGSANPVVADSATDPGQGTLTGGLPDAAEVDNLYFFPEGGYVAGYDTPPSSMFNAGFSGGSESFYPGYMQGQTGAALFFPQDGYGNEFDFADSFTIEGFFKTDGDQSQNGFQQILTQDEVGFSYNLTLNEGGEGALMFAVNTIAGGTGQITTVAAGGPGIANFADGTWHYFAARYDDRNDRFSITVMKENGSVFAASTKLPTGSELLHEGAGNMLIGRESFASGSRNFNGFIDELRFSQGLVEDTQLMGAVPVSVSVIAPEDGQQNVFTADAQLEWWGDEEVIASYDVYFGESETQLTLLGNTAETAFTALPTLDPATTYYWKVDGRDASNNVVVNGSVWSFTTRQAPQKVLEWKMDASSGSTVQDYSGNGNDGIFDGWANPVWTTGFEGNCLSFNGGGTVVKQNASNLPLAAENSWTMNLFVQVDNPIDQETIIAGMGDQMFTGSVNTEDPSADPNMFGSIRYIASFPWSGITMYGNRADVESHVPVTEDAWQMITATYDGWSDQCTLYQDGSQIGSAQIGLSDASAVVKAATYQNIWSNTLNFVGKLDEFTIYDQALSPAEVGAMSPWAYGPAPANGQQGIAINASLTWNAGKDALSHDVYFGTDPNMAFQGNQTSTTFDPGTLEWGTTYYWRVDEIDSLGNTLQGKTWTFTTIVPQCDPPLPGDLDGNCYVDLRDFAAMAENWLNCNLIPQEACEF</sequence>
<reference evidence="6" key="1">
    <citation type="submission" date="2017-02" db="EMBL/GenBank/DDBJ databases">
        <title>Comparative genomics and description of representatives of a novel lineage of planctomycetes thriving in anoxic sediments.</title>
        <authorList>
            <person name="Spring S."/>
            <person name="Bunk B."/>
            <person name="Sproer C."/>
        </authorList>
    </citation>
    <scope>NUCLEOTIDE SEQUENCE [LARGE SCALE GENOMIC DNA]</scope>
    <source>
        <strain evidence="6">ST-NAGAB-D1</strain>
    </source>
</reference>
<evidence type="ECO:0000313" key="6">
    <source>
        <dbReference type="Proteomes" id="UP000189674"/>
    </source>
</evidence>
<organism evidence="5 6">
    <name type="scientific">Anaerohalosphaera lusitana</name>
    <dbReference type="NCBI Taxonomy" id="1936003"/>
    <lineage>
        <taxon>Bacteria</taxon>
        <taxon>Pseudomonadati</taxon>
        <taxon>Planctomycetota</taxon>
        <taxon>Phycisphaerae</taxon>
        <taxon>Sedimentisphaerales</taxon>
        <taxon>Anaerohalosphaeraceae</taxon>
        <taxon>Anaerohalosphaera</taxon>
    </lineage>
</organism>
<dbReference type="Gene3D" id="2.60.120.200">
    <property type="match status" value="2"/>
</dbReference>
<dbReference type="InterPro" id="IPR013783">
    <property type="entry name" value="Ig-like_fold"/>
</dbReference>
<dbReference type="KEGG" id="alus:STSP2_02111"/>
<dbReference type="SMART" id="SM00560">
    <property type="entry name" value="LamGL"/>
    <property type="match status" value="1"/>
</dbReference>
<evidence type="ECO:0000313" key="5">
    <source>
        <dbReference type="EMBL" id="AQT68934.1"/>
    </source>
</evidence>
<evidence type="ECO:0000256" key="3">
    <source>
        <dbReference type="SAM" id="SignalP"/>
    </source>
</evidence>
<feature type="domain" description="LamG-like jellyroll fold" evidence="4">
    <location>
        <begin position="125"/>
        <end position="278"/>
    </location>
</feature>
<dbReference type="Gene3D" id="2.60.40.10">
    <property type="entry name" value="Immunoglobulins"/>
    <property type="match status" value="2"/>
</dbReference>
<evidence type="ECO:0000256" key="2">
    <source>
        <dbReference type="ARBA" id="ARBA00023157"/>
    </source>
</evidence>
<evidence type="ECO:0000259" key="4">
    <source>
        <dbReference type="SMART" id="SM00560"/>
    </source>
</evidence>
<gene>
    <name evidence="5" type="ORF">STSP2_02111</name>
</gene>
<dbReference type="AlphaFoldDB" id="A0A1U9NMH3"/>
<keyword evidence="6" id="KW-1185">Reference proteome</keyword>